<gene>
    <name evidence="3" type="ORF">Cfor_01281</name>
</gene>
<dbReference type="Proteomes" id="UP000502823">
    <property type="component" value="Unassembled WGS sequence"/>
</dbReference>
<dbReference type="OrthoDB" id="8194084at2759"/>
<proteinExistence type="predicted"/>
<sequence>MAALNSASNLIWLSSGISSHRYDDGWANAERVIPVHILLSDVSQHKPVAEFETLRQGEEPNADDSGIKATQHFGVTNHEQESSVLPNAHNKSGDFNAGIRDEHVQDALSSTGELDSKPTEGRNEYKHVELTHGAHQSSSEGESKNNGAKFYQHFSKSQNRDIPKKTIGESHEKMTPLNPEINTPNEDISAKQETLVKDGSTGKAKTSSDSEAGIFETGVPSGRTFLSSNPRQLLHPFENPILTYLNKKQSPDSDSDSSDASSKQNEANTSQNIRRGVFHQQTFINPNPNIYPLLQKQLQTQQANPAYYQRQHPVAQQQLNSLPNTHFYTHPAQAASPGNIPYTDGYLQGQVIQNSLDSIHDEVPQFPSNFKNNDNLVSTLTVYPAIASVMYTTPTAGLTSTSSAPLPSNSYQSQANLPYTQSYLHNPFRGAPSPGNLPKTRLIYNGPQQYSSRIPWPLANYFPIVIKDPFLSMYNMITSMIEYGPEADICRKTKSFRQGRNRLIISGEDQSVTKLEEEVAGKVPILENGGWKEMSKNGIPLPTERNTPKDVTKEDEAERDKETDREEKRSKKDEDESTEVIMETSGSGNAGPYITRLTVKKGGVSIAGPGGIATAGSGGTAIVGPGGVAYTSPNGLAVVGPGGKVVGLPSGADLSVLTSKLTTSSSESDGSMPRLLHIPPGGKVVATGPVVYFHPPE</sequence>
<keyword evidence="4" id="KW-1185">Reference proteome</keyword>
<dbReference type="InParanoid" id="A0A6L2PP74"/>
<comment type="caution">
    <text evidence="3">The sequence shown here is derived from an EMBL/GenBank/DDBJ whole genome shotgun (WGS) entry which is preliminary data.</text>
</comment>
<protein>
    <recommendedName>
        <fullName evidence="2">DUF4774 domain-containing protein</fullName>
    </recommendedName>
</protein>
<feature type="domain" description="DUF4774" evidence="2">
    <location>
        <begin position="595"/>
        <end position="647"/>
    </location>
</feature>
<dbReference type="Pfam" id="PF15999">
    <property type="entry name" value="DUF4774"/>
    <property type="match status" value="1"/>
</dbReference>
<evidence type="ECO:0000259" key="2">
    <source>
        <dbReference type="Pfam" id="PF15999"/>
    </source>
</evidence>
<feature type="region of interest" description="Disordered" evidence="1">
    <location>
        <begin position="246"/>
        <end position="275"/>
    </location>
</feature>
<dbReference type="InterPro" id="IPR031942">
    <property type="entry name" value="DUF4774"/>
</dbReference>
<name>A0A6L2PP74_COPFO</name>
<feature type="compositionally biased region" description="Basic and acidic residues" evidence="1">
    <location>
        <begin position="546"/>
        <end position="574"/>
    </location>
</feature>
<dbReference type="EMBL" id="BLKM01000480">
    <property type="protein sequence ID" value="GFG34419.1"/>
    <property type="molecule type" value="Genomic_DNA"/>
</dbReference>
<feature type="region of interest" description="Disordered" evidence="1">
    <location>
        <begin position="78"/>
        <end position="97"/>
    </location>
</feature>
<reference evidence="4" key="1">
    <citation type="submission" date="2020-01" db="EMBL/GenBank/DDBJ databases">
        <title>Draft genome sequence of the Termite Coptotermes fromosanus.</title>
        <authorList>
            <person name="Itakura S."/>
            <person name="Yosikawa Y."/>
            <person name="Umezawa K."/>
        </authorList>
    </citation>
    <scope>NUCLEOTIDE SEQUENCE [LARGE SCALE GENOMIC DNA]</scope>
</reference>
<evidence type="ECO:0000313" key="3">
    <source>
        <dbReference type="EMBL" id="GFG34419.1"/>
    </source>
</evidence>
<organism evidence="3 4">
    <name type="scientific">Coptotermes formosanus</name>
    <name type="common">Formosan subterranean termite</name>
    <dbReference type="NCBI Taxonomy" id="36987"/>
    <lineage>
        <taxon>Eukaryota</taxon>
        <taxon>Metazoa</taxon>
        <taxon>Ecdysozoa</taxon>
        <taxon>Arthropoda</taxon>
        <taxon>Hexapoda</taxon>
        <taxon>Insecta</taxon>
        <taxon>Pterygota</taxon>
        <taxon>Neoptera</taxon>
        <taxon>Polyneoptera</taxon>
        <taxon>Dictyoptera</taxon>
        <taxon>Blattodea</taxon>
        <taxon>Blattoidea</taxon>
        <taxon>Termitoidae</taxon>
        <taxon>Rhinotermitidae</taxon>
        <taxon>Coptotermes</taxon>
    </lineage>
</organism>
<feature type="compositionally biased region" description="Polar residues" evidence="1">
    <location>
        <begin position="263"/>
        <end position="275"/>
    </location>
</feature>
<accession>A0A6L2PP74</accession>
<evidence type="ECO:0000256" key="1">
    <source>
        <dbReference type="SAM" id="MobiDB-lite"/>
    </source>
</evidence>
<feature type="region of interest" description="Disordered" evidence="1">
    <location>
        <begin position="194"/>
        <end position="216"/>
    </location>
</feature>
<dbReference type="AlphaFoldDB" id="A0A6L2PP74"/>
<feature type="region of interest" description="Disordered" evidence="1">
    <location>
        <begin position="531"/>
        <end position="589"/>
    </location>
</feature>
<evidence type="ECO:0000313" key="4">
    <source>
        <dbReference type="Proteomes" id="UP000502823"/>
    </source>
</evidence>